<dbReference type="SUPFAM" id="SSF48371">
    <property type="entry name" value="ARM repeat"/>
    <property type="match status" value="1"/>
</dbReference>
<dbReference type="SMART" id="SM00567">
    <property type="entry name" value="EZ_HEAT"/>
    <property type="match status" value="7"/>
</dbReference>
<dbReference type="EMBL" id="HBFQ01056248">
    <property type="protein sequence ID" value="CAD8865533.1"/>
    <property type="molecule type" value="Transcribed_RNA"/>
</dbReference>
<gene>
    <name evidence="3" type="ORF">NSCI0253_LOCUS39888</name>
</gene>
<dbReference type="AlphaFoldDB" id="A0A7S1AUE8"/>
<dbReference type="InterPro" id="IPR011989">
    <property type="entry name" value="ARM-like"/>
</dbReference>
<proteinExistence type="predicted"/>
<reference evidence="3" key="1">
    <citation type="submission" date="2021-01" db="EMBL/GenBank/DDBJ databases">
        <authorList>
            <person name="Corre E."/>
            <person name="Pelletier E."/>
            <person name="Niang G."/>
            <person name="Scheremetjew M."/>
            <person name="Finn R."/>
            <person name="Kale V."/>
            <person name="Holt S."/>
            <person name="Cochrane G."/>
            <person name="Meng A."/>
            <person name="Brown T."/>
            <person name="Cohen L."/>
        </authorList>
    </citation>
    <scope>NUCLEOTIDE SEQUENCE</scope>
</reference>
<dbReference type="InterPro" id="IPR021133">
    <property type="entry name" value="HEAT_type_2"/>
</dbReference>
<dbReference type="InterPro" id="IPR004155">
    <property type="entry name" value="PBS_lyase_HEAT"/>
</dbReference>
<dbReference type="GO" id="GO:0016491">
    <property type="term" value="F:oxidoreductase activity"/>
    <property type="evidence" value="ECO:0007669"/>
    <property type="project" value="TreeGrafter"/>
</dbReference>
<organism evidence="3">
    <name type="scientific">Noctiluca scintillans</name>
    <name type="common">Sea sparkle</name>
    <name type="synonym">Red tide dinoflagellate</name>
    <dbReference type="NCBI Taxonomy" id="2966"/>
    <lineage>
        <taxon>Eukaryota</taxon>
        <taxon>Sar</taxon>
        <taxon>Alveolata</taxon>
        <taxon>Dinophyceae</taxon>
        <taxon>Noctilucales</taxon>
        <taxon>Noctilucaceae</taxon>
        <taxon>Noctiluca</taxon>
    </lineage>
</organism>
<dbReference type="PROSITE" id="PS50077">
    <property type="entry name" value="HEAT_REPEAT"/>
    <property type="match status" value="1"/>
</dbReference>
<protein>
    <recommendedName>
        <fullName evidence="4">HEAT repeat domain-containing protein</fullName>
    </recommendedName>
</protein>
<dbReference type="InterPro" id="IPR016024">
    <property type="entry name" value="ARM-type_fold"/>
</dbReference>
<dbReference type="PANTHER" id="PTHR12697">
    <property type="entry name" value="PBS LYASE HEAT-LIKE PROTEIN"/>
    <property type="match status" value="1"/>
</dbReference>
<dbReference type="Pfam" id="PF13646">
    <property type="entry name" value="HEAT_2"/>
    <property type="match status" value="1"/>
</dbReference>
<evidence type="ECO:0000256" key="1">
    <source>
        <dbReference type="ARBA" id="ARBA00045876"/>
    </source>
</evidence>
<accession>A0A7S1AUE8</accession>
<feature type="repeat" description="HEAT" evidence="2">
    <location>
        <begin position="45"/>
        <end position="81"/>
    </location>
</feature>
<dbReference type="PANTHER" id="PTHR12697:SF5">
    <property type="entry name" value="DEOXYHYPUSINE HYDROXYLASE"/>
    <property type="match status" value="1"/>
</dbReference>
<evidence type="ECO:0000256" key="2">
    <source>
        <dbReference type="PROSITE-ProRule" id="PRU00103"/>
    </source>
</evidence>
<evidence type="ECO:0008006" key="4">
    <source>
        <dbReference type="Google" id="ProtNLM"/>
    </source>
</evidence>
<sequence>MGTAGAAAKPAIELLAHAALYDCRDGVGQVAAEALGTLGDVAKSSVPLLTEGLRESQAEVREAAATALGQLGPIAAPARDELAACLSDPETSVRIGAAKAIGNLGEAAAPVVKQLAAAIKDTIGPDDAYGIGTSEAAKALQSLGQLSLPAKDVLVVGLQDPNVRIRAACVEVFGSFGAAAQPFVQKIAAMALYDSKVEETAFGRRVSGREAAIVTLKRLGKDAEGAFPTLMTALSDDKVPDIVAEGAILSLGALRKVAGPVVTPLTELLGNKQALLRRRGALALAELGKVASSSTAKLVEAMENHLQSDTELSVAALMALRNITESKPEVVRPFERKIQAAAQSPDRSVQQAAQAVCEMLSEE</sequence>
<comment type="function">
    <text evidence="1">Catalyzes the hydroxylation of the N(6)-(4-aminobutyl)-L-lysine intermediate produced by deoxyhypusine synthase/DHPS on a critical lysine of the eukaryotic translation initiation factor 5A/eIF-5A. This is the second step of the post-translational modification of that lysine into an unusual amino acid residue named hypusine. Hypusination is unique to mature eIF-5A factor and is essential for its function.</text>
</comment>
<name>A0A7S1AUE8_NOCSC</name>
<dbReference type="Gene3D" id="1.25.10.10">
    <property type="entry name" value="Leucine-rich Repeat Variant"/>
    <property type="match status" value="2"/>
</dbReference>
<evidence type="ECO:0000313" key="3">
    <source>
        <dbReference type="EMBL" id="CAD8865533.1"/>
    </source>
</evidence>